<evidence type="ECO:0000256" key="4">
    <source>
        <dbReference type="ARBA" id="ARBA00022989"/>
    </source>
</evidence>
<dbReference type="InterPro" id="IPR011701">
    <property type="entry name" value="MFS"/>
</dbReference>
<comment type="subcellular location">
    <subcellularLocation>
        <location evidence="1">Cell membrane</location>
        <topology evidence="1">Multi-pass membrane protein</topology>
    </subcellularLocation>
</comment>
<evidence type="ECO:0000256" key="6">
    <source>
        <dbReference type="SAM" id="Phobius"/>
    </source>
</evidence>
<protein>
    <submittedName>
        <fullName evidence="8">MFS transporter</fullName>
    </submittedName>
</protein>
<feature type="transmembrane region" description="Helical" evidence="6">
    <location>
        <begin position="367"/>
        <end position="388"/>
    </location>
</feature>
<dbReference type="KEGG" id="kyr:CVV65_15905"/>
<evidence type="ECO:0000256" key="5">
    <source>
        <dbReference type="ARBA" id="ARBA00023136"/>
    </source>
</evidence>
<dbReference type="Pfam" id="PF07690">
    <property type="entry name" value="MFS_1"/>
    <property type="match status" value="1"/>
</dbReference>
<accession>A0A2K8NA60</accession>
<feature type="transmembrane region" description="Helical" evidence="6">
    <location>
        <begin position="250"/>
        <end position="271"/>
    </location>
</feature>
<dbReference type="CDD" id="cd17478">
    <property type="entry name" value="MFS_FsR"/>
    <property type="match status" value="1"/>
</dbReference>
<dbReference type="Proteomes" id="UP000231932">
    <property type="component" value="Chromosome"/>
</dbReference>
<evidence type="ECO:0000313" key="8">
    <source>
        <dbReference type="EMBL" id="ATY86228.1"/>
    </source>
</evidence>
<keyword evidence="9" id="KW-1185">Reference proteome</keyword>
<feature type="transmembrane region" description="Helical" evidence="6">
    <location>
        <begin position="207"/>
        <end position="230"/>
    </location>
</feature>
<evidence type="ECO:0000256" key="1">
    <source>
        <dbReference type="ARBA" id="ARBA00004651"/>
    </source>
</evidence>
<dbReference type="SUPFAM" id="SSF103473">
    <property type="entry name" value="MFS general substrate transporter"/>
    <property type="match status" value="1"/>
</dbReference>
<keyword evidence="2" id="KW-0813">Transport</keyword>
<dbReference type="Gene3D" id="1.20.1250.20">
    <property type="entry name" value="MFS general substrate transporter like domains"/>
    <property type="match status" value="2"/>
</dbReference>
<reference evidence="9" key="1">
    <citation type="submission" date="2017-11" db="EMBL/GenBank/DDBJ databases">
        <title>Complete Genome Sequence of Kyrpidia sp. Strain EA-1, a thermophilic, hydrogen-oxidizing Bacterium, isolated from the Azores.</title>
        <authorList>
            <person name="Reiner J.E."/>
            <person name="Lapp C.J."/>
            <person name="Bunk B."/>
            <person name="Gescher J."/>
        </authorList>
    </citation>
    <scope>NUCLEOTIDE SEQUENCE [LARGE SCALE GENOMIC DNA]</scope>
    <source>
        <strain evidence="9">EA-1</strain>
    </source>
</reference>
<feature type="transmembrane region" description="Helical" evidence="6">
    <location>
        <begin position="339"/>
        <end position="361"/>
    </location>
</feature>
<evidence type="ECO:0000259" key="7">
    <source>
        <dbReference type="PROSITE" id="PS50850"/>
    </source>
</evidence>
<dbReference type="PANTHER" id="PTHR43129:SF1">
    <property type="entry name" value="FOSMIDOMYCIN RESISTANCE PROTEIN"/>
    <property type="match status" value="1"/>
</dbReference>
<feature type="transmembrane region" description="Helical" evidence="6">
    <location>
        <begin position="144"/>
        <end position="165"/>
    </location>
</feature>
<gene>
    <name evidence="8" type="ORF">CVV65_15905</name>
</gene>
<dbReference type="RefSeq" id="WP_100668974.1">
    <property type="nucleotide sequence ID" value="NZ_CP024955.1"/>
</dbReference>
<feature type="transmembrane region" description="Helical" evidence="6">
    <location>
        <begin position="283"/>
        <end position="301"/>
    </location>
</feature>
<feature type="transmembrane region" description="Helical" evidence="6">
    <location>
        <begin position="307"/>
        <end position="327"/>
    </location>
</feature>
<name>A0A2K8NA60_9BACL</name>
<dbReference type="PROSITE" id="PS50850">
    <property type="entry name" value="MFS"/>
    <property type="match status" value="1"/>
</dbReference>
<keyword evidence="4 6" id="KW-1133">Transmembrane helix</keyword>
<dbReference type="OrthoDB" id="9770492at2"/>
<feature type="transmembrane region" description="Helical" evidence="6">
    <location>
        <begin position="171"/>
        <end position="195"/>
    </location>
</feature>
<dbReference type="GO" id="GO:0005886">
    <property type="term" value="C:plasma membrane"/>
    <property type="evidence" value="ECO:0007669"/>
    <property type="project" value="UniProtKB-SubCell"/>
</dbReference>
<evidence type="ECO:0000313" key="9">
    <source>
        <dbReference type="Proteomes" id="UP000231932"/>
    </source>
</evidence>
<dbReference type="InterPro" id="IPR020846">
    <property type="entry name" value="MFS_dom"/>
</dbReference>
<evidence type="ECO:0000256" key="2">
    <source>
        <dbReference type="ARBA" id="ARBA00022448"/>
    </source>
</evidence>
<evidence type="ECO:0000256" key="3">
    <source>
        <dbReference type="ARBA" id="ARBA00022692"/>
    </source>
</evidence>
<feature type="domain" description="Major facilitator superfamily (MFS) profile" evidence="7">
    <location>
        <begin position="18"/>
        <end position="393"/>
    </location>
</feature>
<feature type="transmembrane region" description="Helical" evidence="6">
    <location>
        <begin position="105"/>
        <end position="123"/>
    </location>
</feature>
<dbReference type="InterPro" id="IPR036259">
    <property type="entry name" value="MFS_trans_sf"/>
</dbReference>
<sequence length="406" mass="42345">MEPSTAEQSLARQPVWKALWIVSLGHFLNDTMTTLVPSLLPLFQSHLGLSYIELGVLVLVANVTSSMVQPIIGAWTDRHPKAWLLPAGEFVVGAGAAAMGFAPSYGWLLVLVALLGAGSAAFHPEASRAAHLAAGVQKGTAQSIFQVGGNAGQAIAPLVVSLLFVHTGLHGSIWLLVPAMLAAGALATIVPWYGAKAKVKAPRVVRTAGGTGAAWAVVLLLVVVTFRSWMQAGLSGFLPLYYVNVRGLSTSVAEVYTALFLLAGALGTFIGGPLSDRIGKRRLILISMAGAIPFSLVLPYAHGIWAAVDVVLLGFIVLSTFAVTVVFGQELMPGRIGLVSGLMIGLAVGMGGVGASLAGYVADRFGITTAIEILAVLPLLAAVLAWWLPEDRPLSPRGRPATKPHH</sequence>
<dbReference type="AlphaFoldDB" id="A0A2K8NA60"/>
<dbReference type="EMBL" id="CP024955">
    <property type="protein sequence ID" value="ATY86228.1"/>
    <property type="molecule type" value="Genomic_DNA"/>
</dbReference>
<organism evidence="8 9">
    <name type="scientific">Kyrpidia spormannii</name>
    <dbReference type="NCBI Taxonomy" id="2055160"/>
    <lineage>
        <taxon>Bacteria</taxon>
        <taxon>Bacillati</taxon>
        <taxon>Bacillota</taxon>
        <taxon>Bacilli</taxon>
        <taxon>Bacillales</taxon>
        <taxon>Alicyclobacillaceae</taxon>
        <taxon>Kyrpidia</taxon>
    </lineage>
</organism>
<dbReference type="GO" id="GO:0022857">
    <property type="term" value="F:transmembrane transporter activity"/>
    <property type="evidence" value="ECO:0007669"/>
    <property type="project" value="InterPro"/>
</dbReference>
<dbReference type="PANTHER" id="PTHR43129">
    <property type="entry name" value="FOSMIDOMYCIN RESISTANCE PROTEIN"/>
    <property type="match status" value="1"/>
</dbReference>
<proteinExistence type="predicted"/>
<keyword evidence="5 6" id="KW-0472">Membrane</keyword>
<keyword evidence="3 6" id="KW-0812">Transmembrane</keyword>